<dbReference type="FunFam" id="1.10.540.10:FF:000003">
    <property type="entry name" value="glutaryl-CoA dehydrogenase, mitochondrial"/>
    <property type="match status" value="1"/>
</dbReference>
<sequence length="422" mass="46242">MKAPFRPLLPTFATRRFAPRSANSFLRRVSTFQWQDPFLLATLLTEEEQAISESARRYCQGSLQPRVLEGYRNETFDKNIMLELGELGFLGSTIEGYGCAGVSSVAYGLIAREVERVDSGYRSAMSVQSSLVMHPIDVFGTEVQKERFLPELAKGTIIGCFGLTEPNHGSDPGSMESVARPHPTKEGVYLLSGAKTWITNSPIADVLLVWAKLDDEIRGFLVERSKAGLGLGTPQIKGKTALRASVTGMINMDDVEVPKENMFPEIKGLKGPFSCLNSARYGIAFGTIGALEGALDLARNYSLERKQFKSNPLAKYQLIQKKLADALTDISYGLLACVQVGRLKDAGQATPEMIGMIKRHNSDRALENSRKLMEIFGGNAASDEYHIGRIAANLFVVQTYEGQSDIHALALGRAITGVNAFY</sequence>
<gene>
    <name evidence="13" type="ORF">POJ06DRAFT_257817</name>
</gene>
<dbReference type="InterPro" id="IPR052033">
    <property type="entry name" value="Glutaryl-CoA_DH_mitochondrial"/>
</dbReference>
<keyword evidence="7 9" id="KW-0560">Oxidoreductase</keyword>
<keyword evidence="14" id="KW-1185">Reference proteome</keyword>
<dbReference type="PANTHER" id="PTHR42807">
    <property type="entry name" value="GLUTARYL-COA DEHYDROGENASE, MITOCHONDRIAL"/>
    <property type="match status" value="1"/>
</dbReference>
<evidence type="ECO:0000256" key="1">
    <source>
        <dbReference type="ARBA" id="ARBA00001974"/>
    </source>
</evidence>
<evidence type="ECO:0000259" key="12">
    <source>
        <dbReference type="Pfam" id="PF02771"/>
    </source>
</evidence>
<evidence type="ECO:0000256" key="7">
    <source>
        <dbReference type="ARBA" id="ARBA00023002"/>
    </source>
</evidence>
<dbReference type="Gene3D" id="2.40.110.10">
    <property type="entry name" value="Butyryl-CoA Dehydrogenase, subunit A, domain 2"/>
    <property type="match status" value="1"/>
</dbReference>
<dbReference type="GO" id="GO:0000062">
    <property type="term" value="F:fatty-acyl-CoA binding"/>
    <property type="evidence" value="ECO:0007669"/>
    <property type="project" value="TreeGrafter"/>
</dbReference>
<dbReference type="Pfam" id="PF02771">
    <property type="entry name" value="Acyl-CoA_dh_N"/>
    <property type="match status" value="1"/>
</dbReference>
<comment type="caution">
    <text evidence="13">The sequence shown here is derived from an EMBL/GenBank/DDBJ whole genome shotgun (WGS) entry which is preliminary data.</text>
</comment>
<evidence type="ECO:0000259" key="11">
    <source>
        <dbReference type="Pfam" id="PF02770"/>
    </source>
</evidence>
<keyword evidence="4 9" id="KW-0285">Flavoprotein</keyword>
<dbReference type="InterPro" id="IPR037069">
    <property type="entry name" value="AcylCoA_DH/ox_N_sf"/>
</dbReference>
<dbReference type="EMBL" id="JARPMG010000008">
    <property type="protein sequence ID" value="KAJ8098725.1"/>
    <property type="molecule type" value="Genomic_DNA"/>
</dbReference>
<evidence type="ECO:0000256" key="2">
    <source>
        <dbReference type="ARBA" id="ARBA00004305"/>
    </source>
</evidence>
<evidence type="ECO:0000256" key="9">
    <source>
        <dbReference type="RuleBase" id="RU362125"/>
    </source>
</evidence>
<keyword evidence="6" id="KW-0809">Transit peptide</keyword>
<dbReference type="RefSeq" id="XP_056042175.1">
    <property type="nucleotide sequence ID" value="XM_056188198.1"/>
</dbReference>
<feature type="domain" description="Acyl-CoA dehydrogenase/oxidase N-terminal" evidence="12">
    <location>
        <begin position="45"/>
        <end position="155"/>
    </location>
</feature>
<keyword evidence="5 9" id="KW-0274">FAD</keyword>
<keyword evidence="8" id="KW-0496">Mitochondrion</keyword>
<dbReference type="GO" id="GO:0033539">
    <property type="term" value="P:fatty acid beta-oxidation using acyl-CoA dehydrogenase"/>
    <property type="evidence" value="ECO:0007669"/>
    <property type="project" value="TreeGrafter"/>
</dbReference>
<proteinExistence type="inferred from homology"/>
<evidence type="ECO:0000256" key="8">
    <source>
        <dbReference type="ARBA" id="ARBA00023128"/>
    </source>
</evidence>
<comment type="similarity">
    <text evidence="3 9">Belongs to the acyl-CoA dehydrogenase family.</text>
</comment>
<dbReference type="InterPro" id="IPR009075">
    <property type="entry name" value="AcylCo_DH/oxidase_C"/>
</dbReference>
<dbReference type="GO" id="GO:0046949">
    <property type="term" value="P:fatty-acyl-CoA biosynthetic process"/>
    <property type="evidence" value="ECO:0007669"/>
    <property type="project" value="TreeGrafter"/>
</dbReference>
<dbReference type="GO" id="GO:0005743">
    <property type="term" value="C:mitochondrial inner membrane"/>
    <property type="evidence" value="ECO:0007669"/>
    <property type="project" value="TreeGrafter"/>
</dbReference>
<dbReference type="InterPro" id="IPR046373">
    <property type="entry name" value="Acyl-CoA_Oxase/DH_mid-dom_sf"/>
</dbReference>
<dbReference type="Pfam" id="PF00441">
    <property type="entry name" value="Acyl-CoA_dh_1"/>
    <property type="match status" value="1"/>
</dbReference>
<dbReference type="CDD" id="cd01151">
    <property type="entry name" value="GCD"/>
    <property type="match status" value="1"/>
</dbReference>
<protein>
    <submittedName>
        <fullName evidence="13">Acyl-CoA dehydrogenase/oxidase</fullName>
    </submittedName>
</protein>
<dbReference type="AlphaFoldDB" id="A0AAD7VS34"/>
<comment type="subcellular location">
    <subcellularLocation>
        <location evidence="2">Mitochondrion matrix</location>
    </subcellularLocation>
</comment>
<dbReference type="InterPro" id="IPR006091">
    <property type="entry name" value="Acyl-CoA_Oxase/DH_mid-dom"/>
</dbReference>
<reference evidence="13" key="1">
    <citation type="submission" date="2023-03" db="EMBL/GenBank/DDBJ databases">
        <title>Near-Complete genome sequence of Lipomyces tetrasporous NRRL Y-64009, an oleaginous yeast capable of growing on lignocellulosic hydrolysates.</title>
        <authorList>
            <consortium name="Lawrence Berkeley National Laboratory"/>
            <person name="Jagtap S.S."/>
            <person name="Liu J.-J."/>
            <person name="Walukiewicz H.E."/>
            <person name="Pangilinan J."/>
            <person name="Lipzen A."/>
            <person name="Ahrendt S."/>
            <person name="Koriabine M."/>
            <person name="Cobaugh K."/>
            <person name="Salamov A."/>
            <person name="Yoshinaga Y."/>
            <person name="Ng V."/>
            <person name="Daum C."/>
            <person name="Grigoriev I.V."/>
            <person name="Slininger P.J."/>
            <person name="Dien B.S."/>
            <person name="Jin Y.-S."/>
            <person name="Rao C.V."/>
        </authorList>
    </citation>
    <scope>NUCLEOTIDE SEQUENCE</scope>
    <source>
        <strain evidence="13">NRRL Y-64009</strain>
    </source>
</reference>
<dbReference type="PANTHER" id="PTHR42807:SF1">
    <property type="entry name" value="GLUTARYL-COA DEHYDROGENASE, MITOCHONDRIAL"/>
    <property type="match status" value="1"/>
</dbReference>
<evidence type="ECO:0000313" key="14">
    <source>
        <dbReference type="Proteomes" id="UP001217417"/>
    </source>
</evidence>
<dbReference type="SUPFAM" id="SSF47203">
    <property type="entry name" value="Acyl-CoA dehydrogenase C-terminal domain-like"/>
    <property type="match status" value="1"/>
</dbReference>
<evidence type="ECO:0000259" key="10">
    <source>
        <dbReference type="Pfam" id="PF00441"/>
    </source>
</evidence>
<evidence type="ECO:0000256" key="5">
    <source>
        <dbReference type="ARBA" id="ARBA00022827"/>
    </source>
</evidence>
<dbReference type="Gene3D" id="1.20.140.10">
    <property type="entry name" value="Butyryl-CoA Dehydrogenase, subunit A, domain 3"/>
    <property type="match status" value="1"/>
</dbReference>
<accession>A0AAD7VS34</accession>
<dbReference type="Proteomes" id="UP001217417">
    <property type="component" value="Unassembled WGS sequence"/>
</dbReference>
<dbReference type="Gene3D" id="1.10.540.10">
    <property type="entry name" value="Acyl-CoA dehydrogenase/oxidase, N-terminal domain"/>
    <property type="match status" value="1"/>
</dbReference>
<evidence type="ECO:0000256" key="3">
    <source>
        <dbReference type="ARBA" id="ARBA00009347"/>
    </source>
</evidence>
<dbReference type="GO" id="GO:0005759">
    <property type="term" value="C:mitochondrial matrix"/>
    <property type="evidence" value="ECO:0007669"/>
    <property type="project" value="UniProtKB-SubCell"/>
</dbReference>
<dbReference type="GO" id="GO:0050660">
    <property type="term" value="F:flavin adenine dinucleotide binding"/>
    <property type="evidence" value="ECO:0007669"/>
    <property type="project" value="InterPro"/>
</dbReference>
<dbReference type="InterPro" id="IPR013786">
    <property type="entry name" value="AcylCoA_DH/ox_N"/>
</dbReference>
<evidence type="ECO:0000256" key="6">
    <source>
        <dbReference type="ARBA" id="ARBA00022946"/>
    </source>
</evidence>
<name>A0AAD7VS34_9ASCO</name>
<comment type="cofactor">
    <cofactor evidence="1 9">
        <name>FAD</name>
        <dbReference type="ChEBI" id="CHEBI:57692"/>
    </cofactor>
</comment>
<dbReference type="SUPFAM" id="SSF56645">
    <property type="entry name" value="Acyl-CoA dehydrogenase NM domain-like"/>
    <property type="match status" value="1"/>
</dbReference>
<dbReference type="InterPro" id="IPR036250">
    <property type="entry name" value="AcylCo_DH-like_C"/>
</dbReference>
<feature type="domain" description="Acyl-CoA oxidase/dehydrogenase middle" evidence="11">
    <location>
        <begin position="160"/>
        <end position="255"/>
    </location>
</feature>
<evidence type="ECO:0000313" key="13">
    <source>
        <dbReference type="EMBL" id="KAJ8098725.1"/>
    </source>
</evidence>
<organism evidence="13 14">
    <name type="scientific">Lipomyces tetrasporus</name>
    <dbReference type="NCBI Taxonomy" id="54092"/>
    <lineage>
        <taxon>Eukaryota</taxon>
        <taxon>Fungi</taxon>
        <taxon>Dikarya</taxon>
        <taxon>Ascomycota</taxon>
        <taxon>Saccharomycotina</taxon>
        <taxon>Lipomycetes</taxon>
        <taxon>Lipomycetales</taxon>
        <taxon>Lipomycetaceae</taxon>
        <taxon>Lipomyces</taxon>
    </lineage>
</organism>
<dbReference type="FunFam" id="2.40.110.10:FF:000008">
    <property type="entry name" value="Glutaryl-CoA dehydrogenase, mitochondrial"/>
    <property type="match status" value="1"/>
</dbReference>
<dbReference type="InterPro" id="IPR009100">
    <property type="entry name" value="AcylCoA_DH/oxidase_NM_dom_sf"/>
</dbReference>
<evidence type="ECO:0000256" key="4">
    <source>
        <dbReference type="ARBA" id="ARBA00022630"/>
    </source>
</evidence>
<dbReference type="GeneID" id="80883364"/>
<feature type="domain" description="Acyl-CoA dehydrogenase/oxidase C-terminal" evidence="10">
    <location>
        <begin position="269"/>
        <end position="415"/>
    </location>
</feature>
<dbReference type="Pfam" id="PF02770">
    <property type="entry name" value="Acyl-CoA_dh_M"/>
    <property type="match status" value="1"/>
</dbReference>
<dbReference type="GO" id="GO:0004361">
    <property type="term" value="F:glutaryl-CoA dehydrogenase activity"/>
    <property type="evidence" value="ECO:0007669"/>
    <property type="project" value="TreeGrafter"/>
</dbReference>